<comment type="catalytic activity">
    <reaction evidence="5">
        <text>ATP + H2O = ADP + phosphate + H(+)</text>
        <dbReference type="Rhea" id="RHEA:13065"/>
        <dbReference type="ChEBI" id="CHEBI:15377"/>
        <dbReference type="ChEBI" id="CHEBI:15378"/>
        <dbReference type="ChEBI" id="CHEBI:30616"/>
        <dbReference type="ChEBI" id="CHEBI:43474"/>
        <dbReference type="ChEBI" id="CHEBI:456216"/>
        <dbReference type="EC" id="3.6.4.13"/>
    </reaction>
</comment>
<evidence type="ECO:0000256" key="1">
    <source>
        <dbReference type="ARBA" id="ARBA00022741"/>
    </source>
</evidence>
<dbReference type="InterPro" id="IPR001650">
    <property type="entry name" value="Helicase_C-like"/>
</dbReference>
<comment type="domain">
    <text evidence="5">The Q motif is unique to and characteristic of the DEAD box family of RNA helicases and controls ATP binding and hydrolysis.</text>
</comment>
<feature type="domain" description="Helicase C-terminal" evidence="7">
    <location>
        <begin position="446"/>
        <end position="611"/>
    </location>
</feature>
<dbReference type="InterPro" id="IPR011545">
    <property type="entry name" value="DEAD/DEAH_box_helicase_dom"/>
</dbReference>
<feature type="compositionally biased region" description="Acidic residues" evidence="6">
    <location>
        <begin position="662"/>
        <end position="681"/>
    </location>
</feature>
<accession>A0ABP0H615</accession>
<keyword evidence="3 5" id="KW-0067">ATP-binding</keyword>
<gene>
    <name evidence="8" type="ORF">CCMP2556_LOCUS218</name>
</gene>
<dbReference type="EMBL" id="CAXAMN010000002">
    <property type="protein sequence ID" value="CAK8985664.1"/>
    <property type="molecule type" value="Genomic_DNA"/>
</dbReference>
<dbReference type="EC" id="3.6.4.13" evidence="5"/>
<dbReference type="InterPro" id="IPR014001">
    <property type="entry name" value="Helicase_ATP-bd"/>
</dbReference>
<reference evidence="8 9" key="1">
    <citation type="submission" date="2024-02" db="EMBL/GenBank/DDBJ databases">
        <authorList>
            <person name="Chen Y."/>
            <person name="Shah S."/>
            <person name="Dougan E. K."/>
            <person name="Thang M."/>
            <person name="Chan C."/>
        </authorList>
    </citation>
    <scope>NUCLEOTIDE SEQUENCE [LARGE SCALE GENOMIC DNA]</scope>
</reference>
<dbReference type="Pfam" id="PF00270">
    <property type="entry name" value="DEAD"/>
    <property type="match status" value="2"/>
</dbReference>
<keyword evidence="1 5" id="KW-0547">Nucleotide-binding</keyword>
<comment type="function">
    <text evidence="5">RNA helicase.</text>
</comment>
<keyword evidence="4 5" id="KW-0694">RNA-binding</keyword>
<organism evidence="8 9">
    <name type="scientific">Durusdinium trenchii</name>
    <dbReference type="NCBI Taxonomy" id="1381693"/>
    <lineage>
        <taxon>Eukaryota</taxon>
        <taxon>Sar</taxon>
        <taxon>Alveolata</taxon>
        <taxon>Dinophyceae</taxon>
        <taxon>Suessiales</taxon>
        <taxon>Symbiodiniaceae</taxon>
        <taxon>Durusdinium</taxon>
    </lineage>
</organism>
<feature type="region of interest" description="Disordered" evidence="6">
    <location>
        <begin position="662"/>
        <end position="703"/>
    </location>
</feature>
<keyword evidence="5" id="KW-0347">Helicase</keyword>
<dbReference type="SMART" id="SM00487">
    <property type="entry name" value="DEXDc"/>
    <property type="match status" value="1"/>
</dbReference>
<dbReference type="Pfam" id="PF00271">
    <property type="entry name" value="Helicase_C"/>
    <property type="match status" value="1"/>
</dbReference>
<feature type="compositionally biased region" description="Basic and acidic residues" evidence="6">
    <location>
        <begin position="692"/>
        <end position="703"/>
    </location>
</feature>
<dbReference type="InterPro" id="IPR027417">
    <property type="entry name" value="P-loop_NTPase"/>
</dbReference>
<evidence type="ECO:0000313" key="8">
    <source>
        <dbReference type="EMBL" id="CAK8985664.1"/>
    </source>
</evidence>
<dbReference type="PANTHER" id="PTHR24031">
    <property type="entry name" value="RNA HELICASE"/>
    <property type="match status" value="1"/>
</dbReference>
<keyword evidence="2 5" id="KW-0378">Hydrolase</keyword>
<evidence type="ECO:0000313" key="9">
    <source>
        <dbReference type="Proteomes" id="UP001642484"/>
    </source>
</evidence>
<evidence type="ECO:0000256" key="3">
    <source>
        <dbReference type="ARBA" id="ARBA00022840"/>
    </source>
</evidence>
<dbReference type="PROSITE" id="PS51194">
    <property type="entry name" value="HELICASE_CTER"/>
    <property type="match status" value="1"/>
</dbReference>
<keyword evidence="9" id="KW-1185">Reference proteome</keyword>
<dbReference type="SUPFAM" id="SSF52540">
    <property type="entry name" value="P-loop containing nucleoside triphosphate hydrolases"/>
    <property type="match status" value="2"/>
</dbReference>
<evidence type="ECO:0000256" key="6">
    <source>
        <dbReference type="SAM" id="MobiDB-lite"/>
    </source>
</evidence>
<dbReference type="Gene3D" id="3.40.50.300">
    <property type="entry name" value="P-loop containing nucleotide triphosphate hydrolases"/>
    <property type="match status" value="3"/>
</dbReference>
<proteinExistence type="inferred from homology"/>
<comment type="caution">
    <text evidence="8">The sequence shown here is derived from an EMBL/GenBank/DDBJ whole genome shotgun (WGS) entry which is preliminary data.</text>
</comment>
<evidence type="ECO:0000256" key="2">
    <source>
        <dbReference type="ARBA" id="ARBA00022801"/>
    </source>
</evidence>
<dbReference type="SMART" id="SM00490">
    <property type="entry name" value="HELICc"/>
    <property type="match status" value="1"/>
</dbReference>
<dbReference type="CDD" id="cd18787">
    <property type="entry name" value="SF2_C_DEAD"/>
    <property type="match status" value="1"/>
</dbReference>
<name>A0ABP0H615_9DINO</name>
<comment type="similarity">
    <text evidence="5">Belongs to the DEAD box helicase family.</text>
</comment>
<evidence type="ECO:0000256" key="4">
    <source>
        <dbReference type="ARBA" id="ARBA00022884"/>
    </source>
</evidence>
<evidence type="ECO:0000256" key="5">
    <source>
        <dbReference type="RuleBase" id="RU365068"/>
    </source>
</evidence>
<sequence length="723" mass="82004">MMIAGGAEDAEEGRGKRQHKRFRDTRYRATHIQASVIPKLLQGHDVSIQSETGSGKTLAYMLPAAHCACERTFGVPTAEEDEDEEGGDADFKDHLFEVEDDEPSSSVCYKVLHPADGNTTKLLSRPEKYATPTGQRVRSGDEFMSRSSAGSPLDIQFIELADGRGWYPWNRGDLRQRFGLTAVQYSKGQRVEAKEEIVYGSGDVVRSGEKGTIERLLPYVGVRWDGLPGVKAIPKPREMLQDERKVLTMKQKWASCAPDTLILTATRELCEQVAEVARQLGRRMPEQVQKNWKVAVAVGGPPGVGKNLTRQREEWPFPKGPDAPDVLVSTLEFMGYFFHRKHIPLWANIRYVVYDEVDNLVSGTRSKFLERIKVMILRAQRTEGARVQTALVGCVMPNQGGKSTRMLINRWMPHALRTAERPDLFHRSHPMVPMKWQYAPEGFDEKVRLLLDHLKKDIGTYRDRKTGKMYLKQKTLVFCNSTQTAAKLAELLATTYHFRKIGIFVKSIGYDERRKRLHLFREGKITLMVSTDLLARGIDIPDLANVVQFDFSRNVVNHLLRSGRVSRAGSRGRVFNMYDDDEQGGRDLAEAIQELGSAPLDSLFSRRRGFRHMLQRTEAFRQMLLMQGLPLPPHLQGPSPVAGQLSERSEVDAQALLDDIEDEDSEDDMLEAPEAAEEGSEEVYGQFMESSDAQKDQDFQEMMKAHDKQKVAFKLCRRSKRYL</sequence>
<evidence type="ECO:0000259" key="7">
    <source>
        <dbReference type="PROSITE" id="PS51194"/>
    </source>
</evidence>
<protein>
    <recommendedName>
        <fullName evidence="5">ATP-dependent RNA helicase</fullName>
        <ecNumber evidence="5">3.6.4.13</ecNumber>
    </recommendedName>
</protein>
<dbReference type="Proteomes" id="UP001642484">
    <property type="component" value="Unassembled WGS sequence"/>
</dbReference>
<feature type="region of interest" description="Disordered" evidence="6">
    <location>
        <begin position="1"/>
        <end position="23"/>
    </location>
</feature>